<keyword evidence="4" id="KW-1185">Reference proteome</keyword>
<dbReference type="RefSeq" id="WP_207294729.1">
    <property type="nucleotide sequence ID" value="NZ_CP071448.1"/>
</dbReference>
<protein>
    <submittedName>
        <fullName evidence="3">Glycosyltransferase family 2 protein</fullName>
    </submittedName>
</protein>
<evidence type="ECO:0000313" key="3">
    <source>
        <dbReference type="EMBL" id="QSW87500.1"/>
    </source>
</evidence>
<keyword evidence="1" id="KW-1133">Transmembrane helix</keyword>
<reference evidence="3 4" key="1">
    <citation type="submission" date="2021-03" db="EMBL/GenBank/DDBJ databases">
        <title>Flavobacterium kribbensis sp. nov, an endophytic bacteria, isolated from soybean.</title>
        <authorList>
            <person name="Lee J."/>
            <person name="Seo J."/>
        </authorList>
    </citation>
    <scope>NUCLEOTIDE SEQUENCE [LARGE SCALE GENOMIC DNA]</scope>
    <source>
        <strain evidence="3 4">BB8</strain>
    </source>
</reference>
<dbReference type="InterPro" id="IPR050834">
    <property type="entry name" value="Glycosyltransf_2"/>
</dbReference>
<dbReference type="EMBL" id="CP071448">
    <property type="protein sequence ID" value="QSW87500.1"/>
    <property type="molecule type" value="Genomic_DNA"/>
</dbReference>
<feature type="domain" description="Glycosyltransferase 2-like" evidence="2">
    <location>
        <begin position="241"/>
        <end position="367"/>
    </location>
</feature>
<dbReference type="Gene3D" id="3.90.550.10">
    <property type="entry name" value="Spore Coat Polysaccharide Biosynthesis Protein SpsA, Chain A"/>
    <property type="match status" value="1"/>
</dbReference>
<dbReference type="Proteomes" id="UP000663440">
    <property type="component" value="Chromosome"/>
</dbReference>
<dbReference type="CDD" id="cd00761">
    <property type="entry name" value="Glyco_tranf_GTA_type"/>
    <property type="match status" value="1"/>
</dbReference>
<proteinExistence type="predicted"/>
<dbReference type="InterPro" id="IPR001173">
    <property type="entry name" value="Glyco_trans_2-like"/>
</dbReference>
<dbReference type="SUPFAM" id="SSF53448">
    <property type="entry name" value="Nucleotide-diphospho-sugar transferases"/>
    <property type="match status" value="1"/>
</dbReference>
<evidence type="ECO:0000259" key="2">
    <source>
        <dbReference type="Pfam" id="PF00535"/>
    </source>
</evidence>
<feature type="transmembrane region" description="Helical" evidence="1">
    <location>
        <begin position="186"/>
        <end position="212"/>
    </location>
</feature>
<organism evidence="3 4">
    <name type="scientific">Flavobacterium endoglycinae</name>
    <dbReference type="NCBI Taxonomy" id="2816357"/>
    <lineage>
        <taxon>Bacteria</taxon>
        <taxon>Pseudomonadati</taxon>
        <taxon>Bacteroidota</taxon>
        <taxon>Flavobacteriia</taxon>
        <taxon>Flavobacteriales</taxon>
        <taxon>Flavobacteriaceae</taxon>
        <taxon>Flavobacterium</taxon>
    </lineage>
</organism>
<evidence type="ECO:0000256" key="1">
    <source>
        <dbReference type="SAM" id="Phobius"/>
    </source>
</evidence>
<dbReference type="InterPro" id="IPR029044">
    <property type="entry name" value="Nucleotide-diphossugar_trans"/>
</dbReference>
<dbReference type="Pfam" id="PF00535">
    <property type="entry name" value="Glycos_transf_2"/>
    <property type="match status" value="1"/>
</dbReference>
<gene>
    <name evidence="3" type="ORF">J0383_14515</name>
</gene>
<keyword evidence="1" id="KW-0812">Transmembrane</keyword>
<dbReference type="PANTHER" id="PTHR43685:SF2">
    <property type="entry name" value="GLYCOSYLTRANSFERASE 2-LIKE DOMAIN-CONTAINING PROTEIN"/>
    <property type="match status" value="1"/>
</dbReference>
<accession>A0ABX7Q903</accession>
<name>A0ABX7Q903_9FLAO</name>
<keyword evidence="1" id="KW-0472">Membrane</keyword>
<dbReference type="PANTHER" id="PTHR43685">
    <property type="entry name" value="GLYCOSYLTRANSFERASE"/>
    <property type="match status" value="1"/>
</dbReference>
<sequence>MIIIYHHNNKVVEVSFNGESIPFSKKNIAENVFDTAEKYPDQLIMWCQLDLKLNLNHAALPDIFHHDKIMASFNVSADYFLPKTIGYVDESPFLNVKKDVSYPTWQMSADIGGVHAKVVNALQNKVSLDTDFDYFLHSLAKGAMPNGLLCYSEPSLIKDHSQIIQKKKRTNFLVFRFVKQHYRTRWIFLLFLDLFLYERKFALFPLLASLFFKRRIFEKNLLDKIEVHSVKKVIDKKTIDVIIPTIGRKECLYDVLKDLSKQTHLPVSVIIIEQNPALGSTSELDYLQTKNWPFTIKHTFTHQAGACNARNLALVQVESEWVFLNDDDNRFESDLIEKTFANIESFGCLAALTFYPIAGQKLVEKKICQAAIFGSGNSFIKSTALEKVSFNKSLEFGYGEDTEFGLQLRNAGFDIIYFPNLVINHLKAPMGGFRTKPVLIWQNAEVQPKPSPTIMFLKLNNLSIQQLNGYKTVLCIKFYKAQHLRNPVQYLLNFSKQWKSSIFWAQKLKE</sequence>
<evidence type="ECO:0000313" key="4">
    <source>
        <dbReference type="Proteomes" id="UP000663440"/>
    </source>
</evidence>